<name>A0A7L9UB89_9BURK</name>
<feature type="transmembrane region" description="Helical" evidence="3">
    <location>
        <begin position="141"/>
        <end position="162"/>
    </location>
</feature>
<keyword evidence="6" id="KW-1185">Reference proteome</keyword>
<evidence type="ECO:0000313" key="5">
    <source>
        <dbReference type="EMBL" id="QOL51455.1"/>
    </source>
</evidence>
<gene>
    <name evidence="5" type="ORF">LPB04_09485</name>
</gene>
<proteinExistence type="predicted"/>
<dbReference type="GO" id="GO:0052621">
    <property type="term" value="F:diguanylate cyclase activity"/>
    <property type="evidence" value="ECO:0007669"/>
    <property type="project" value="UniProtKB-EC"/>
</dbReference>
<comment type="catalytic activity">
    <reaction evidence="2">
        <text>2 GTP = 3',3'-c-di-GMP + 2 diphosphate</text>
        <dbReference type="Rhea" id="RHEA:24898"/>
        <dbReference type="ChEBI" id="CHEBI:33019"/>
        <dbReference type="ChEBI" id="CHEBI:37565"/>
        <dbReference type="ChEBI" id="CHEBI:58805"/>
        <dbReference type="EC" id="2.7.7.65"/>
    </reaction>
</comment>
<evidence type="ECO:0000256" key="3">
    <source>
        <dbReference type="SAM" id="Phobius"/>
    </source>
</evidence>
<organism evidence="5 6">
    <name type="scientific">Massilia litorea</name>
    <dbReference type="NCBI Taxonomy" id="2769491"/>
    <lineage>
        <taxon>Bacteria</taxon>
        <taxon>Pseudomonadati</taxon>
        <taxon>Pseudomonadota</taxon>
        <taxon>Betaproteobacteria</taxon>
        <taxon>Burkholderiales</taxon>
        <taxon>Oxalobacteraceae</taxon>
        <taxon>Telluria group</taxon>
        <taxon>Massilia</taxon>
    </lineage>
</organism>
<dbReference type="RefSeq" id="WP_193688429.1">
    <property type="nucleotide sequence ID" value="NZ_CP062941.1"/>
</dbReference>
<dbReference type="InterPro" id="IPR029787">
    <property type="entry name" value="Nucleotide_cyclase"/>
</dbReference>
<evidence type="ECO:0000256" key="2">
    <source>
        <dbReference type="ARBA" id="ARBA00034247"/>
    </source>
</evidence>
<dbReference type="SUPFAM" id="SSF55073">
    <property type="entry name" value="Nucleotide cyclase"/>
    <property type="match status" value="1"/>
</dbReference>
<dbReference type="EC" id="2.7.7.65" evidence="1"/>
<accession>A0A7L9UB89</accession>
<dbReference type="Proteomes" id="UP000593875">
    <property type="component" value="Chromosome"/>
</dbReference>
<dbReference type="PANTHER" id="PTHR45138">
    <property type="entry name" value="REGULATORY COMPONENTS OF SENSORY TRANSDUCTION SYSTEM"/>
    <property type="match status" value="1"/>
</dbReference>
<dbReference type="AlphaFoldDB" id="A0A7L9UB89"/>
<feature type="transmembrane region" description="Helical" evidence="3">
    <location>
        <begin position="116"/>
        <end position="134"/>
    </location>
</feature>
<keyword evidence="3" id="KW-1133">Transmembrane helix</keyword>
<keyword evidence="3" id="KW-0812">Transmembrane</keyword>
<keyword evidence="3" id="KW-0472">Membrane</keyword>
<sequence>MEINSLTGEFVHAPTERAFLQHKQDQTQSLLGFTLTFCTVFYLGFFATDLAALGWGHDTMALLGARIAVALTAGSCAWLAYRRVLSVPAARLAASLAEGVALACFMFIAVLRPAEFHWHAMSLAIMLVVVYLYIPNRLRYASTIAVVATIVFVVLAAEYSRMSSADKFTMGMLLVLVNTFGFLAARRFQYVSREEFRSWSVLKHAAERDHLTGCFNRRYLHDQLMGGRWRERAPDADSLSVVLCDIDRFKQINDTHGHGDGDMVLRGFARILQVAVRDGVDSVVRYGGEEFLVVLPGTDLAGALRLAERLRVTFAATEVVSTDGATRLRATASFGVASVDLAQFTFEHPLRHLISAADELMYRAKHNGRDRIESLQLAGPARKSGAVR</sequence>
<dbReference type="PANTHER" id="PTHR45138:SF9">
    <property type="entry name" value="DIGUANYLATE CYCLASE DGCM-RELATED"/>
    <property type="match status" value="1"/>
</dbReference>
<evidence type="ECO:0000256" key="1">
    <source>
        <dbReference type="ARBA" id="ARBA00012528"/>
    </source>
</evidence>
<feature type="transmembrane region" description="Helical" evidence="3">
    <location>
        <begin position="30"/>
        <end position="48"/>
    </location>
</feature>
<dbReference type="NCBIfam" id="TIGR00254">
    <property type="entry name" value="GGDEF"/>
    <property type="match status" value="1"/>
</dbReference>
<dbReference type="InterPro" id="IPR043128">
    <property type="entry name" value="Rev_trsase/Diguanyl_cyclase"/>
</dbReference>
<feature type="domain" description="GGDEF" evidence="4">
    <location>
        <begin position="237"/>
        <end position="377"/>
    </location>
</feature>
<dbReference type="FunFam" id="3.30.70.270:FF:000001">
    <property type="entry name" value="Diguanylate cyclase domain protein"/>
    <property type="match status" value="1"/>
</dbReference>
<dbReference type="PROSITE" id="PS50887">
    <property type="entry name" value="GGDEF"/>
    <property type="match status" value="1"/>
</dbReference>
<protein>
    <recommendedName>
        <fullName evidence="1">diguanylate cyclase</fullName>
        <ecNumber evidence="1">2.7.7.65</ecNumber>
    </recommendedName>
</protein>
<evidence type="ECO:0000259" key="4">
    <source>
        <dbReference type="PROSITE" id="PS50887"/>
    </source>
</evidence>
<feature type="transmembrane region" description="Helical" evidence="3">
    <location>
        <begin position="60"/>
        <end position="80"/>
    </location>
</feature>
<feature type="transmembrane region" description="Helical" evidence="3">
    <location>
        <begin position="92"/>
        <end position="110"/>
    </location>
</feature>
<dbReference type="SMART" id="SM00267">
    <property type="entry name" value="GGDEF"/>
    <property type="match status" value="1"/>
</dbReference>
<dbReference type="Pfam" id="PF00990">
    <property type="entry name" value="GGDEF"/>
    <property type="match status" value="1"/>
</dbReference>
<dbReference type="InterPro" id="IPR000160">
    <property type="entry name" value="GGDEF_dom"/>
</dbReference>
<dbReference type="Gene3D" id="3.30.70.270">
    <property type="match status" value="1"/>
</dbReference>
<dbReference type="KEGG" id="mlir:LPB04_09485"/>
<dbReference type="EMBL" id="CP062941">
    <property type="protein sequence ID" value="QOL51455.1"/>
    <property type="molecule type" value="Genomic_DNA"/>
</dbReference>
<dbReference type="CDD" id="cd01949">
    <property type="entry name" value="GGDEF"/>
    <property type="match status" value="1"/>
</dbReference>
<evidence type="ECO:0000313" key="6">
    <source>
        <dbReference type="Proteomes" id="UP000593875"/>
    </source>
</evidence>
<dbReference type="InterPro" id="IPR050469">
    <property type="entry name" value="Diguanylate_Cyclase"/>
</dbReference>
<feature type="transmembrane region" description="Helical" evidence="3">
    <location>
        <begin position="168"/>
        <end position="185"/>
    </location>
</feature>
<reference evidence="5 6" key="1">
    <citation type="submission" date="2020-10" db="EMBL/GenBank/DDBJ databases">
        <title>Genome sequencing of Massilia sp. LPB0304.</title>
        <authorList>
            <person name="Kim J."/>
        </authorList>
    </citation>
    <scope>NUCLEOTIDE SEQUENCE [LARGE SCALE GENOMIC DNA]</scope>
    <source>
        <strain evidence="5 6">LPB0304</strain>
    </source>
</reference>